<keyword evidence="2" id="KW-1185">Reference proteome</keyword>
<comment type="caution">
    <text evidence="1">The sequence shown here is derived from an EMBL/GenBank/DDBJ whole genome shotgun (WGS) entry which is preliminary data.</text>
</comment>
<name>A0AAD8Z079_9TELE</name>
<dbReference type="EMBL" id="JAROKS010000021">
    <property type="protein sequence ID" value="KAK1790210.1"/>
    <property type="molecule type" value="Genomic_DNA"/>
</dbReference>
<organism evidence="1 2">
    <name type="scientific">Electrophorus voltai</name>
    <dbReference type="NCBI Taxonomy" id="2609070"/>
    <lineage>
        <taxon>Eukaryota</taxon>
        <taxon>Metazoa</taxon>
        <taxon>Chordata</taxon>
        <taxon>Craniata</taxon>
        <taxon>Vertebrata</taxon>
        <taxon>Euteleostomi</taxon>
        <taxon>Actinopterygii</taxon>
        <taxon>Neopterygii</taxon>
        <taxon>Teleostei</taxon>
        <taxon>Ostariophysi</taxon>
        <taxon>Gymnotiformes</taxon>
        <taxon>Gymnotoidei</taxon>
        <taxon>Gymnotidae</taxon>
        <taxon>Electrophorus</taxon>
    </lineage>
</organism>
<gene>
    <name evidence="1" type="ORF">P4O66_014138</name>
</gene>
<proteinExistence type="predicted"/>
<reference evidence="1" key="1">
    <citation type="submission" date="2023-03" db="EMBL/GenBank/DDBJ databases">
        <title>Electrophorus voltai genome.</title>
        <authorList>
            <person name="Bian C."/>
        </authorList>
    </citation>
    <scope>NUCLEOTIDE SEQUENCE</scope>
    <source>
        <strain evidence="1">CB-2022</strain>
        <tissue evidence="1">Muscle</tissue>
    </source>
</reference>
<evidence type="ECO:0000313" key="1">
    <source>
        <dbReference type="EMBL" id="KAK1790210.1"/>
    </source>
</evidence>
<dbReference type="Proteomes" id="UP001239994">
    <property type="component" value="Unassembled WGS sequence"/>
</dbReference>
<protein>
    <submittedName>
        <fullName evidence="1">Uncharacterized protein</fullName>
    </submittedName>
</protein>
<evidence type="ECO:0000313" key="2">
    <source>
        <dbReference type="Proteomes" id="UP001239994"/>
    </source>
</evidence>
<sequence>MWCCSRRNAPAEACEAGKTSDSWTISTAFPQACVLPPPLLSLYTNSCASIHVSVKLLNFAEDTTLIRLISDEDEFDF</sequence>
<accession>A0AAD8Z079</accession>
<dbReference type="AlphaFoldDB" id="A0AAD8Z079"/>